<accession>A0A8H6SH00</accession>
<evidence type="ECO:0000313" key="3">
    <source>
        <dbReference type="Proteomes" id="UP000636479"/>
    </source>
</evidence>
<proteinExistence type="predicted"/>
<dbReference type="RefSeq" id="XP_037218181.1">
    <property type="nucleotide sequence ID" value="XM_037364939.1"/>
</dbReference>
<protein>
    <submittedName>
        <fullName evidence="2">Uncharacterized protein</fullName>
    </submittedName>
</protein>
<gene>
    <name evidence="2" type="ORF">MIND_00826900</name>
</gene>
<dbReference type="Proteomes" id="UP000636479">
    <property type="component" value="Unassembled WGS sequence"/>
</dbReference>
<dbReference type="InterPro" id="IPR045469">
    <property type="entry name" value="Nis1"/>
</dbReference>
<keyword evidence="3" id="KW-1185">Reference proteome</keyword>
<evidence type="ECO:0000313" key="2">
    <source>
        <dbReference type="EMBL" id="KAF7298793.1"/>
    </source>
</evidence>
<dbReference type="GeneID" id="59347455"/>
<dbReference type="Pfam" id="PF19271">
    <property type="entry name" value="Nis1"/>
    <property type="match status" value="1"/>
</dbReference>
<feature type="signal peptide" evidence="1">
    <location>
        <begin position="1"/>
        <end position="20"/>
    </location>
</feature>
<reference evidence="2" key="1">
    <citation type="submission" date="2020-05" db="EMBL/GenBank/DDBJ databases">
        <title>Mycena genomes resolve the evolution of fungal bioluminescence.</title>
        <authorList>
            <person name="Tsai I.J."/>
        </authorList>
    </citation>
    <scope>NUCLEOTIDE SEQUENCE</scope>
    <source>
        <strain evidence="2">171206Taipei</strain>
    </source>
</reference>
<dbReference type="AlphaFoldDB" id="A0A8H6SH00"/>
<evidence type="ECO:0000256" key="1">
    <source>
        <dbReference type="SAM" id="SignalP"/>
    </source>
</evidence>
<dbReference type="OrthoDB" id="2841294at2759"/>
<organism evidence="2 3">
    <name type="scientific">Mycena indigotica</name>
    <dbReference type="NCBI Taxonomy" id="2126181"/>
    <lineage>
        <taxon>Eukaryota</taxon>
        <taxon>Fungi</taxon>
        <taxon>Dikarya</taxon>
        <taxon>Basidiomycota</taxon>
        <taxon>Agaricomycotina</taxon>
        <taxon>Agaricomycetes</taxon>
        <taxon>Agaricomycetidae</taxon>
        <taxon>Agaricales</taxon>
        <taxon>Marasmiineae</taxon>
        <taxon>Mycenaceae</taxon>
        <taxon>Mycena</taxon>
    </lineage>
</organism>
<feature type="chain" id="PRO_5034673161" evidence="1">
    <location>
        <begin position="21"/>
        <end position="150"/>
    </location>
</feature>
<name>A0A8H6SH00_9AGAR</name>
<keyword evidence="1" id="KW-0732">Signal</keyword>
<dbReference type="EMBL" id="JACAZF010000007">
    <property type="protein sequence ID" value="KAF7298793.1"/>
    <property type="molecule type" value="Genomic_DNA"/>
</dbReference>
<sequence>MKLGFSILVTTLGAATSVMGQSSRIGAPVAGAHIKLGGTFTVQVIRNNGLLSSTEVGMVICLLSCPTSSSVTCPSPQGQLGDCIYTGLFNPTIPLETGGGRYENFTLTAPSTENFFVSGRAQLAVARLHLIGAGPAPVLELNNITVVMVN</sequence>
<comment type="caution">
    <text evidence="2">The sequence shown here is derived from an EMBL/GenBank/DDBJ whole genome shotgun (WGS) entry which is preliminary data.</text>
</comment>